<dbReference type="AlphaFoldDB" id="A0ABD1VK86"/>
<evidence type="ECO:0000313" key="1">
    <source>
        <dbReference type="EMBL" id="KAL2537621.1"/>
    </source>
</evidence>
<evidence type="ECO:0000313" key="2">
    <source>
        <dbReference type="Proteomes" id="UP001604277"/>
    </source>
</evidence>
<name>A0ABD1VK86_9LAMI</name>
<sequence length="179" mass="20440">MGPSKKVSTNGKGAQYVVSKVRTTRFSVETAAGKSSAVADASRILVNEDGFPSIWFQSEAAFLRYRLFSNRETLPGRKIDFPFLEFVNFAYLGQFRSFGWMDFLGLSRGYSENVVRHFYANAELVEPKAGYFKTFVKGVAFEVDDNLFFRLYGIPIGWNYIMEHLIILKLVVLSLKMRL</sequence>
<protein>
    <submittedName>
        <fullName evidence="1">Uncharacterized protein</fullName>
    </submittedName>
</protein>
<keyword evidence="2" id="KW-1185">Reference proteome</keyword>
<comment type="caution">
    <text evidence="1">The sequence shown here is derived from an EMBL/GenBank/DDBJ whole genome shotgun (WGS) entry which is preliminary data.</text>
</comment>
<accession>A0ABD1VK86</accession>
<proteinExistence type="predicted"/>
<dbReference type="Proteomes" id="UP001604277">
    <property type="component" value="Unassembled WGS sequence"/>
</dbReference>
<organism evidence="1 2">
    <name type="scientific">Forsythia ovata</name>
    <dbReference type="NCBI Taxonomy" id="205694"/>
    <lineage>
        <taxon>Eukaryota</taxon>
        <taxon>Viridiplantae</taxon>
        <taxon>Streptophyta</taxon>
        <taxon>Embryophyta</taxon>
        <taxon>Tracheophyta</taxon>
        <taxon>Spermatophyta</taxon>
        <taxon>Magnoliopsida</taxon>
        <taxon>eudicotyledons</taxon>
        <taxon>Gunneridae</taxon>
        <taxon>Pentapetalae</taxon>
        <taxon>asterids</taxon>
        <taxon>lamiids</taxon>
        <taxon>Lamiales</taxon>
        <taxon>Oleaceae</taxon>
        <taxon>Forsythieae</taxon>
        <taxon>Forsythia</taxon>
    </lineage>
</organism>
<dbReference type="EMBL" id="JBFOLJ010000005">
    <property type="protein sequence ID" value="KAL2537621.1"/>
    <property type="molecule type" value="Genomic_DNA"/>
</dbReference>
<reference evidence="2" key="1">
    <citation type="submission" date="2024-07" db="EMBL/GenBank/DDBJ databases">
        <title>Two chromosome-level genome assemblies of Korean endemic species Abeliophyllum distichum and Forsythia ovata (Oleaceae).</title>
        <authorList>
            <person name="Jang H."/>
        </authorList>
    </citation>
    <scope>NUCLEOTIDE SEQUENCE [LARGE SCALE GENOMIC DNA]</scope>
</reference>
<gene>
    <name evidence="1" type="ORF">Fot_19012</name>
</gene>